<evidence type="ECO:0000256" key="1">
    <source>
        <dbReference type="ARBA" id="ARBA00022630"/>
    </source>
</evidence>
<dbReference type="PANTHER" id="PTHR23026">
    <property type="entry name" value="NADPH NITROREDUCTASE"/>
    <property type="match status" value="1"/>
</dbReference>
<feature type="domain" description="Nitroreductase" evidence="4">
    <location>
        <begin position="13"/>
        <end position="203"/>
    </location>
</feature>
<keyword evidence="3" id="KW-0560">Oxidoreductase</keyword>
<dbReference type="InterPro" id="IPR050627">
    <property type="entry name" value="Nitroreductase/BluB"/>
</dbReference>
<proteinExistence type="predicted"/>
<protein>
    <submittedName>
        <fullName evidence="5">Nitroreductase</fullName>
    </submittedName>
</protein>
<sequence length="230" mass="25394">MSTESSANFDEVILGRRSIRGFKPDPVPKSVVEDIVSLAIRAPSSYNSQPWHIHIATGDTLDAIRRDSTERTASGTPPSFERMESGVYEGDHRKRQIEVAVQLFEAMGIVRDDKAGRDGWTMRGFRIFDAPLLMVVTYDKRLQGGDIAPFDCGALSNMLVNAAWSRGIGSVINSQGVMHSPVIREHLDVPEDQVILISIAMGYPDEDFPANAVVSKRRSVSDVARFIGFD</sequence>
<accession>A0ABZ0IEY3</accession>
<evidence type="ECO:0000256" key="3">
    <source>
        <dbReference type="ARBA" id="ARBA00023002"/>
    </source>
</evidence>
<dbReference type="PANTHER" id="PTHR23026:SF90">
    <property type="entry name" value="IODOTYROSINE DEIODINASE 1"/>
    <property type="match status" value="1"/>
</dbReference>
<dbReference type="Pfam" id="PF00881">
    <property type="entry name" value="Nitroreductase"/>
    <property type="match status" value="1"/>
</dbReference>
<dbReference type="InterPro" id="IPR000415">
    <property type="entry name" value="Nitroreductase-like"/>
</dbReference>
<dbReference type="SUPFAM" id="SSF55469">
    <property type="entry name" value="FMN-dependent nitroreductase-like"/>
    <property type="match status" value="1"/>
</dbReference>
<dbReference type="EMBL" id="CP136865">
    <property type="protein sequence ID" value="WOJ97114.1"/>
    <property type="molecule type" value="Genomic_DNA"/>
</dbReference>
<keyword evidence="1" id="KW-0285">Flavoprotein</keyword>
<keyword evidence="6" id="KW-1185">Reference proteome</keyword>
<dbReference type="Gene3D" id="3.40.109.10">
    <property type="entry name" value="NADH Oxidase"/>
    <property type="match status" value="1"/>
</dbReference>
<evidence type="ECO:0000313" key="6">
    <source>
        <dbReference type="Proteomes" id="UP001626549"/>
    </source>
</evidence>
<dbReference type="CDD" id="cd02136">
    <property type="entry name" value="PnbA_NfnB-like"/>
    <property type="match status" value="1"/>
</dbReference>
<gene>
    <name evidence="5" type="ORF">R0137_00735</name>
</gene>
<dbReference type="Proteomes" id="UP001626549">
    <property type="component" value="Chromosome"/>
</dbReference>
<evidence type="ECO:0000313" key="5">
    <source>
        <dbReference type="EMBL" id="WOJ97114.1"/>
    </source>
</evidence>
<reference evidence="5 6" key="1">
    <citation type="submission" date="2023-10" db="EMBL/GenBank/DDBJ databases">
        <title>Two novel species belonging to the OM43/NOR5 clade.</title>
        <authorList>
            <person name="Park M."/>
        </authorList>
    </citation>
    <scope>NUCLEOTIDE SEQUENCE [LARGE SCALE GENOMIC DNA]</scope>
    <source>
        <strain evidence="5 6">IMCC45268</strain>
    </source>
</reference>
<dbReference type="RefSeq" id="WP_407327800.1">
    <property type="nucleotide sequence ID" value="NZ_CP136865.1"/>
</dbReference>
<evidence type="ECO:0000259" key="4">
    <source>
        <dbReference type="Pfam" id="PF00881"/>
    </source>
</evidence>
<evidence type="ECO:0000256" key="2">
    <source>
        <dbReference type="ARBA" id="ARBA00022643"/>
    </source>
</evidence>
<name>A0ABZ0IEY3_9GAMM</name>
<dbReference type="InterPro" id="IPR029479">
    <property type="entry name" value="Nitroreductase"/>
</dbReference>
<keyword evidence="2" id="KW-0288">FMN</keyword>
<organism evidence="5 6">
    <name type="scientific">Congregibacter brevis</name>
    <dbReference type="NCBI Taxonomy" id="3081201"/>
    <lineage>
        <taxon>Bacteria</taxon>
        <taxon>Pseudomonadati</taxon>
        <taxon>Pseudomonadota</taxon>
        <taxon>Gammaproteobacteria</taxon>
        <taxon>Cellvibrionales</taxon>
        <taxon>Halieaceae</taxon>
        <taxon>Congregibacter</taxon>
    </lineage>
</organism>